<protein>
    <submittedName>
        <fullName evidence="1">Uncharacterized protein</fullName>
    </submittedName>
</protein>
<comment type="caution">
    <text evidence="1">The sequence shown here is derived from an EMBL/GenBank/DDBJ whole genome shotgun (WGS) entry which is preliminary data.</text>
</comment>
<proteinExistence type="predicted"/>
<accession>A0ACC3D855</accession>
<feature type="non-terminal residue" evidence="1">
    <location>
        <position position="55"/>
    </location>
</feature>
<dbReference type="Proteomes" id="UP001186974">
    <property type="component" value="Unassembled WGS sequence"/>
</dbReference>
<organism evidence="1 2">
    <name type="scientific">Coniosporium uncinatum</name>
    <dbReference type="NCBI Taxonomy" id="93489"/>
    <lineage>
        <taxon>Eukaryota</taxon>
        <taxon>Fungi</taxon>
        <taxon>Dikarya</taxon>
        <taxon>Ascomycota</taxon>
        <taxon>Pezizomycotina</taxon>
        <taxon>Dothideomycetes</taxon>
        <taxon>Dothideomycetes incertae sedis</taxon>
        <taxon>Coniosporium</taxon>
    </lineage>
</organism>
<dbReference type="EMBL" id="JAWDJW010006899">
    <property type="protein sequence ID" value="KAK3063317.1"/>
    <property type="molecule type" value="Genomic_DNA"/>
</dbReference>
<gene>
    <name evidence="1" type="ORF">LTS18_001379</name>
</gene>
<evidence type="ECO:0000313" key="2">
    <source>
        <dbReference type="Proteomes" id="UP001186974"/>
    </source>
</evidence>
<evidence type="ECO:0000313" key="1">
    <source>
        <dbReference type="EMBL" id="KAK3063317.1"/>
    </source>
</evidence>
<sequence length="55" mass="6257">MASARQSTNRFRQRKLSTKQNIAIVREADLEQVVDDEASRNVPRIESGVEKAEEV</sequence>
<name>A0ACC3D855_9PEZI</name>
<reference evidence="1" key="1">
    <citation type="submission" date="2024-09" db="EMBL/GenBank/DDBJ databases">
        <title>Black Yeasts Isolated from many extreme environments.</title>
        <authorList>
            <person name="Coleine C."/>
            <person name="Stajich J.E."/>
            <person name="Selbmann L."/>
        </authorList>
    </citation>
    <scope>NUCLEOTIDE SEQUENCE</scope>
    <source>
        <strain evidence="1">CCFEE 5737</strain>
    </source>
</reference>
<keyword evidence="2" id="KW-1185">Reference proteome</keyword>